<dbReference type="SUPFAM" id="SSF51735">
    <property type="entry name" value="NAD(P)-binding Rossmann-fold domains"/>
    <property type="match status" value="1"/>
</dbReference>
<evidence type="ECO:0000313" key="3">
    <source>
        <dbReference type="Proteomes" id="UP000284706"/>
    </source>
</evidence>
<dbReference type="Pfam" id="PF08240">
    <property type="entry name" value="ADH_N"/>
    <property type="match status" value="1"/>
</dbReference>
<dbReference type="InterPro" id="IPR013154">
    <property type="entry name" value="ADH-like_N"/>
</dbReference>
<dbReference type="Gene3D" id="3.40.50.720">
    <property type="entry name" value="NAD(P)-binding Rossmann-like Domain"/>
    <property type="match status" value="1"/>
</dbReference>
<dbReference type="PANTHER" id="PTHR45348">
    <property type="entry name" value="HYPOTHETICAL OXIDOREDUCTASE (EUROFUNG)"/>
    <property type="match status" value="1"/>
</dbReference>
<organism evidence="2 3">
    <name type="scientific">Gymnopilus dilepis</name>
    <dbReference type="NCBI Taxonomy" id="231916"/>
    <lineage>
        <taxon>Eukaryota</taxon>
        <taxon>Fungi</taxon>
        <taxon>Dikarya</taxon>
        <taxon>Basidiomycota</taxon>
        <taxon>Agaricomycotina</taxon>
        <taxon>Agaricomycetes</taxon>
        <taxon>Agaricomycetidae</taxon>
        <taxon>Agaricales</taxon>
        <taxon>Agaricineae</taxon>
        <taxon>Hymenogastraceae</taxon>
        <taxon>Gymnopilus</taxon>
    </lineage>
</organism>
<dbReference type="GO" id="GO:0016651">
    <property type="term" value="F:oxidoreductase activity, acting on NAD(P)H"/>
    <property type="evidence" value="ECO:0007669"/>
    <property type="project" value="InterPro"/>
</dbReference>
<gene>
    <name evidence="2" type="ORF">CVT26_003227</name>
</gene>
<dbReference type="STRING" id="231916.A0A409Y5E2"/>
<evidence type="ECO:0000259" key="1">
    <source>
        <dbReference type="SMART" id="SM00829"/>
    </source>
</evidence>
<dbReference type="OrthoDB" id="3233595at2759"/>
<dbReference type="InterPro" id="IPR011032">
    <property type="entry name" value="GroES-like_sf"/>
</dbReference>
<accession>A0A409Y5E2</accession>
<feature type="domain" description="Enoyl reductase (ER)" evidence="1">
    <location>
        <begin position="15"/>
        <end position="304"/>
    </location>
</feature>
<comment type="caution">
    <text evidence="2">The sequence shown here is derived from an EMBL/GenBank/DDBJ whole genome shotgun (WGS) entry which is preliminary data.</text>
</comment>
<sequence length="344" mass="36629">MSATQKALVLPEKFGQFTIQEAPIPSPGPGELVIKVQAAALNPVDWKIRKYDIEVGGYPAVVGYDLAGDVETVGDGVVGFHKGDRVFTQAVVRQGFHGSFQQYFIAEAPATAKVPPGFSYDEVSTIPVALSTAYTGLYAGLPNGLGIAFPEDSPSKYSDTPILILGGASSVGQVVIQLAKYSGFNPIITTASLQHENVLKEFGATHVLDRRLTIADLQKEVSKIAGKPVEFVYDSISLEATQQAAFEVVAPGGRVALVLPPVVEVPEGKHVAGVHAGLKKPHNHPLLYDLYHDKAYNLVASGVVKPNRFEVLPNGLAGIPDGLARLEADQVSRLKLVAHPQETP</sequence>
<dbReference type="Proteomes" id="UP000284706">
    <property type="component" value="Unassembled WGS sequence"/>
</dbReference>
<dbReference type="CDD" id="cd08249">
    <property type="entry name" value="enoyl_reductase_like"/>
    <property type="match status" value="1"/>
</dbReference>
<dbReference type="SUPFAM" id="SSF50129">
    <property type="entry name" value="GroES-like"/>
    <property type="match status" value="1"/>
</dbReference>
<protein>
    <recommendedName>
        <fullName evidence="1">Enoyl reductase (ER) domain-containing protein</fullName>
    </recommendedName>
</protein>
<dbReference type="EMBL" id="NHYE01001141">
    <property type="protein sequence ID" value="PPQ98181.1"/>
    <property type="molecule type" value="Genomic_DNA"/>
</dbReference>
<dbReference type="AlphaFoldDB" id="A0A409Y5E2"/>
<dbReference type="SMART" id="SM00829">
    <property type="entry name" value="PKS_ER"/>
    <property type="match status" value="1"/>
</dbReference>
<dbReference type="Pfam" id="PF00107">
    <property type="entry name" value="ADH_zinc_N"/>
    <property type="match status" value="1"/>
</dbReference>
<dbReference type="InterPro" id="IPR047122">
    <property type="entry name" value="Trans-enoyl_RdTase-like"/>
</dbReference>
<keyword evidence="3" id="KW-1185">Reference proteome</keyword>
<dbReference type="PANTHER" id="PTHR45348:SF2">
    <property type="entry name" value="ZINC-TYPE ALCOHOL DEHYDROGENASE-LIKE PROTEIN C2E1P3.01"/>
    <property type="match status" value="1"/>
</dbReference>
<dbReference type="Gene3D" id="3.90.180.10">
    <property type="entry name" value="Medium-chain alcohol dehydrogenases, catalytic domain"/>
    <property type="match status" value="1"/>
</dbReference>
<dbReference type="InterPro" id="IPR013149">
    <property type="entry name" value="ADH-like_C"/>
</dbReference>
<dbReference type="InterPro" id="IPR036291">
    <property type="entry name" value="NAD(P)-bd_dom_sf"/>
</dbReference>
<name>A0A409Y5E2_9AGAR</name>
<reference evidence="2 3" key="1">
    <citation type="journal article" date="2018" name="Evol. Lett.">
        <title>Horizontal gene cluster transfer increased hallucinogenic mushroom diversity.</title>
        <authorList>
            <person name="Reynolds H.T."/>
            <person name="Vijayakumar V."/>
            <person name="Gluck-Thaler E."/>
            <person name="Korotkin H.B."/>
            <person name="Matheny P.B."/>
            <person name="Slot J.C."/>
        </authorList>
    </citation>
    <scope>NUCLEOTIDE SEQUENCE [LARGE SCALE GENOMIC DNA]</scope>
    <source>
        <strain evidence="2 3">SRW20</strain>
    </source>
</reference>
<proteinExistence type="predicted"/>
<dbReference type="InterPro" id="IPR020843">
    <property type="entry name" value="ER"/>
</dbReference>
<evidence type="ECO:0000313" key="2">
    <source>
        <dbReference type="EMBL" id="PPQ98181.1"/>
    </source>
</evidence>
<dbReference type="InParanoid" id="A0A409Y5E2"/>